<dbReference type="OMA" id="WDIYHDA"/>
<sequence length="230" mass="25908">MGVNMDLYSLLATDLIGFLNMGVFTTVVSLGVATLCLHQADAGVFNAIVPNLSTGWFAKPGPTESLIFGLLVLKVMALQLAGVFPYNLNDLWKQDGHLGDHFWKGNSRTRRDLFFSKINKFSKAPLLKEIDAVERILLGLRRIDTHDCFIRHVCQIKQNQLSGNGSEYERTILKIFSLKPQKKAVEDKTSVWDIYHDALTPKVIDCDQKYKLCPLTKNDMTLENLMSGLF</sequence>
<dbReference type="EMBL" id="LNIX01000003">
    <property type="protein sequence ID" value="OXA56960.1"/>
    <property type="molecule type" value="Genomic_DNA"/>
</dbReference>
<dbReference type="OrthoDB" id="10357622at2759"/>
<evidence type="ECO:0000256" key="1">
    <source>
        <dbReference type="SAM" id="Phobius"/>
    </source>
</evidence>
<protein>
    <submittedName>
        <fullName evidence="2">Uncharacterized protein</fullName>
    </submittedName>
</protein>
<keyword evidence="3" id="KW-1185">Reference proteome</keyword>
<gene>
    <name evidence="2" type="ORF">Fcan01_08286</name>
</gene>
<keyword evidence="1" id="KW-0472">Membrane</keyword>
<organism evidence="2 3">
    <name type="scientific">Folsomia candida</name>
    <name type="common">Springtail</name>
    <dbReference type="NCBI Taxonomy" id="158441"/>
    <lineage>
        <taxon>Eukaryota</taxon>
        <taxon>Metazoa</taxon>
        <taxon>Ecdysozoa</taxon>
        <taxon>Arthropoda</taxon>
        <taxon>Hexapoda</taxon>
        <taxon>Collembola</taxon>
        <taxon>Entomobryomorpha</taxon>
        <taxon>Isotomoidea</taxon>
        <taxon>Isotomidae</taxon>
        <taxon>Proisotominae</taxon>
        <taxon>Folsomia</taxon>
    </lineage>
</organism>
<dbReference type="AlphaFoldDB" id="A0A226EHZ4"/>
<evidence type="ECO:0000313" key="2">
    <source>
        <dbReference type="EMBL" id="OXA56960.1"/>
    </source>
</evidence>
<evidence type="ECO:0000313" key="3">
    <source>
        <dbReference type="Proteomes" id="UP000198287"/>
    </source>
</evidence>
<keyword evidence="1" id="KW-0812">Transmembrane</keyword>
<name>A0A226EHZ4_FOLCA</name>
<dbReference type="Proteomes" id="UP000198287">
    <property type="component" value="Unassembled WGS sequence"/>
</dbReference>
<keyword evidence="1" id="KW-1133">Transmembrane helix</keyword>
<feature type="transmembrane region" description="Helical" evidence="1">
    <location>
        <begin position="7"/>
        <end position="32"/>
    </location>
</feature>
<reference evidence="2 3" key="1">
    <citation type="submission" date="2015-12" db="EMBL/GenBank/DDBJ databases">
        <title>The genome of Folsomia candida.</title>
        <authorList>
            <person name="Faddeeva A."/>
            <person name="Derks M.F."/>
            <person name="Anvar Y."/>
            <person name="Smit S."/>
            <person name="Van Straalen N."/>
            <person name="Roelofs D."/>
        </authorList>
    </citation>
    <scope>NUCLEOTIDE SEQUENCE [LARGE SCALE GENOMIC DNA]</scope>
    <source>
        <strain evidence="2 3">VU population</strain>
        <tissue evidence="2">Whole body</tissue>
    </source>
</reference>
<accession>A0A226EHZ4</accession>
<comment type="caution">
    <text evidence="2">The sequence shown here is derived from an EMBL/GenBank/DDBJ whole genome shotgun (WGS) entry which is preliminary data.</text>
</comment>
<proteinExistence type="predicted"/>